<sequence>MINWLIRMEHIAKQDAAMTDLSNFRPAQTDSATGPTFWLSILEKCLSAHLVRSVLDRAQRLTCQFVRDRLDSEDSSGEFLSQQLNDTAQLVTHDSCDPRAALSSSSARVQRFDRLYKNAGMTHRVEAVIYLEFGGAEAATFWMRKPSDEAIQATLRRRGSLSVQNYQLIEL</sequence>
<evidence type="ECO:0000313" key="2">
    <source>
        <dbReference type="Proteomes" id="UP001148185"/>
    </source>
</evidence>
<dbReference type="EMBL" id="JAMDHA010000084">
    <property type="protein sequence ID" value="MDD1011943.1"/>
    <property type="molecule type" value="Genomic_DNA"/>
</dbReference>
<evidence type="ECO:0000313" key="1">
    <source>
        <dbReference type="EMBL" id="MDD1011943.1"/>
    </source>
</evidence>
<proteinExistence type="predicted"/>
<accession>A0A9X4HG63</accession>
<dbReference type="Proteomes" id="UP001148185">
    <property type="component" value="Unassembled WGS sequence"/>
</dbReference>
<comment type="caution">
    <text evidence="1">The sequence shown here is derived from an EMBL/GenBank/DDBJ whole genome shotgun (WGS) entry which is preliminary data.</text>
</comment>
<protein>
    <submittedName>
        <fullName evidence="1">Uncharacterized protein</fullName>
    </submittedName>
</protein>
<dbReference type="RefSeq" id="WP_273878587.1">
    <property type="nucleotide sequence ID" value="NZ_JAMDHA010000084.1"/>
</dbReference>
<dbReference type="AlphaFoldDB" id="A0A9X4HG63"/>
<organism evidence="1 2">
    <name type="scientific">Pseudomonas shahriarae</name>
    <dbReference type="NCBI Taxonomy" id="2745512"/>
    <lineage>
        <taxon>Bacteria</taxon>
        <taxon>Pseudomonadati</taxon>
        <taxon>Pseudomonadota</taxon>
        <taxon>Gammaproteobacteria</taxon>
        <taxon>Pseudomonadales</taxon>
        <taxon>Pseudomonadaceae</taxon>
        <taxon>Pseudomonas</taxon>
    </lineage>
</organism>
<name>A0A9X4HG63_9PSED</name>
<gene>
    <name evidence="1" type="ORF">M5G27_31365</name>
</gene>
<reference evidence="1 2" key="1">
    <citation type="submission" date="2022-05" db="EMBL/GenBank/DDBJ databases">
        <title>Novel Pseudomonas spp. Isolated from a Rainbow Trout Aquaculture Facility.</title>
        <authorList>
            <person name="Testerman T."/>
            <person name="Graf J."/>
        </authorList>
    </citation>
    <scope>NUCLEOTIDE SEQUENCE [LARGE SCALE GENOMIC DNA]</scope>
    <source>
        <strain evidence="1 2">ID1042</strain>
    </source>
</reference>
<keyword evidence="2" id="KW-1185">Reference proteome</keyword>